<dbReference type="Pfam" id="PF19570">
    <property type="entry name" value="DUF6088"/>
    <property type="match status" value="1"/>
</dbReference>
<sequence>MITSKIKQRIVGKGRGAIFAPSDFLDIGSRASVDQALSRLADQRVIRRLTRGLYDYPKLSPRFGLLAPSADDIARAVARKDNQVLQPSPAMAANQLGLSTQVPSNPTYMTDGPTRTKKIGRQVLQFRNASPKTLVGAGSKTGTVFQALRYVGKGRVDDQVIGKIARTLDAKDRAQLAKQSRHVPAWMHPVVQQIVARA</sequence>
<organism evidence="1">
    <name type="scientific">marine sediment metagenome</name>
    <dbReference type="NCBI Taxonomy" id="412755"/>
    <lineage>
        <taxon>unclassified sequences</taxon>
        <taxon>metagenomes</taxon>
        <taxon>ecological metagenomes</taxon>
    </lineage>
</organism>
<protein>
    <recommendedName>
        <fullName evidence="2">AbiEi antitoxin C-terminal domain-containing protein</fullName>
    </recommendedName>
</protein>
<dbReference type="InterPro" id="IPR045738">
    <property type="entry name" value="DUF6088"/>
</dbReference>
<proteinExistence type="predicted"/>
<gene>
    <name evidence="1" type="ORF">LCGC14_0381000</name>
</gene>
<reference evidence="1" key="1">
    <citation type="journal article" date="2015" name="Nature">
        <title>Complex archaea that bridge the gap between prokaryotes and eukaryotes.</title>
        <authorList>
            <person name="Spang A."/>
            <person name="Saw J.H."/>
            <person name="Jorgensen S.L."/>
            <person name="Zaremba-Niedzwiedzka K."/>
            <person name="Martijn J."/>
            <person name="Lind A.E."/>
            <person name="van Eijk R."/>
            <person name="Schleper C."/>
            <person name="Guy L."/>
            <person name="Ettema T.J."/>
        </authorList>
    </citation>
    <scope>NUCLEOTIDE SEQUENCE</scope>
</reference>
<evidence type="ECO:0000313" key="1">
    <source>
        <dbReference type="EMBL" id="KKN75356.1"/>
    </source>
</evidence>
<accession>A0A0F9VPH1</accession>
<evidence type="ECO:0008006" key="2">
    <source>
        <dbReference type="Google" id="ProtNLM"/>
    </source>
</evidence>
<name>A0A0F9VPH1_9ZZZZ</name>
<comment type="caution">
    <text evidence="1">The sequence shown here is derived from an EMBL/GenBank/DDBJ whole genome shotgun (WGS) entry which is preliminary data.</text>
</comment>
<dbReference type="AlphaFoldDB" id="A0A0F9VPH1"/>
<dbReference type="EMBL" id="LAZR01000311">
    <property type="protein sequence ID" value="KKN75356.1"/>
    <property type="molecule type" value="Genomic_DNA"/>
</dbReference>